<keyword evidence="1" id="KW-0812">Transmembrane</keyword>
<gene>
    <name evidence="2" type="ORF">DLM65_04760</name>
</gene>
<sequence>MPAMSLRTAAGLTALAAYIAVIFAANWAVQRFGLVPVGFGLRAPAAVYFVGLAFTLRDLVQNILGRWVSVAAIAAGALVSAAVSPALAVASGFAFFTSELADFLVYTPLLRRGWIVALVPANLVGCVVDSVVFLSIAFGSLSLLGGQVMGKAWMTALAVLLLAPVRHWYVLTPRRDSGRFAGAAA</sequence>
<evidence type="ECO:0000256" key="1">
    <source>
        <dbReference type="SAM" id="Phobius"/>
    </source>
</evidence>
<dbReference type="EMBL" id="QHBU01000086">
    <property type="protein sequence ID" value="PZR81979.1"/>
    <property type="molecule type" value="Genomic_DNA"/>
</dbReference>
<proteinExistence type="predicted"/>
<dbReference type="AlphaFoldDB" id="A0A2W5Z9C8"/>
<dbReference type="Proteomes" id="UP000248724">
    <property type="component" value="Unassembled WGS sequence"/>
</dbReference>
<protein>
    <submittedName>
        <fullName evidence="2">Beta-carotene 15,15'-monooxygenase</fullName>
    </submittedName>
</protein>
<name>A0A2W5Z9C8_9BACT</name>
<comment type="caution">
    <text evidence="2">The sequence shown here is derived from an EMBL/GenBank/DDBJ whole genome shotgun (WGS) entry which is preliminary data.</text>
</comment>
<feature type="transmembrane region" description="Helical" evidence="1">
    <location>
        <begin position="68"/>
        <end position="94"/>
    </location>
</feature>
<keyword evidence="1" id="KW-0472">Membrane</keyword>
<dbReference type="Pfam" id="PF02592">
    <property type="entry name" value="Vut_1"/>
    <property type="match status" value="1"/>
</dbReference>
<reference evidence="2 3" key="1">
    <citation type="journal article" date="2017" name="Nature">
        <title>Atmospheric trace gases support primary production in Antarctic desert surface soil.</title>
        <authorList>
            <person name="Ji M."/>
            <person name="Greening C."/>
            <person name="Vanwonterghem I."/>
            <person name="Carere C.R."/>
            <person name="Bay S.K."/>
            <person name="Steen J.A."/>
            <person name="Montgomery K."/>
            <person name="Lines T."/>
            <person name="Beardall J."/>
            <person name="van Dorst J."/>
            <person name="Snape I."/>
            <person name="Stott M.B."/>
            <person name="Hugenholtz P."/>
            <person name="Ferrari B.C."/>
        </authorList>
    </citation>
    <scope>NUCLEOTIDE SEQUENCE [LARGE SCALE GENOMIC DNA]</scope>
    <source>
        <strain evidence="2">RRmetagenome_bin12</strain>
    </source>
</reference>
<evidence type="ECO:0000313" key="3">
    <source>
        <dbReference type="Proteomes" id="UP000248724"/>
    </source>
</evidence>
<feature type="transmembrane region" description="Helical" evidence="1">
    <location>
        <begin position="34"/>
        <end position="56"/>
    </location>
</feature>
<evidence type="ECO:0000313" key="2">
    <source>
        <dbReference type="EMBL" id="PZR81979.1"/>
    </source>
</evidence>
<dbReference type="InterPro" id="IPR003744">
    <property type="entry name" value="YhhQ"/>
</dbReference>
<feature type="transmembrane region" description="Helical" evidence="1">
    <location>
        <begin position="152"/>
        <end position="169"/>
    </location>
</feature>
<feature type="transmembrane region" description="Helical" evidence="1">
    <location>
        <begin position="114"/>
        <end position="140"/>
    </location>
</feature>
<keyword evidence="1" id="KW-1133">Transmembrane helix</keyword>
<accession>A0A2W5Z9C8</accession>
<organism evidence="2 3">
    <name type="scientific">Candidatus Aeolococcus gillhamiae</name>
    <dbReference type="NCBI Taxonomy" id="3127015"/>
    <lineage>
        <taxon>Bacteria</taxon>
        <taxon>Bacillati</taxon>
        <taxon>Candidatus Dormiibacterota</taxon>
        <taxon>Candidatus Dormibacteria</taxon>
        <taxon>Candidatus Aeolococcales</taxon>
        <taxon>Candidatus Aeolococcaceae</taxon>
        <taxon>Candidatus Aeolococcus</taxon>
    </lineage>
</organism>